<dbReference type="Gene3D" id="2.60.40.4140">
    <property type="match status" value="1"/>
</dbReference>
<evidence type="ECO:0000313" key="2">
    <source>
        <dbReference type="Proteomes" id="UP000293562"/>
    </source>
</evidence>
<reference evidence="1 2" key="1">
    <citation type="submission" date="2019-02" db="EMBL/GenBank/DDBJ databases">
        <title>Genomic Encyclopedia of Type Strains, Phase IV (KMG-IV): sequencing the most valuable type-strain genomes for metagenomic binning, comparative biology and taxonomic classification.</title>
        <authorList>
            <person name="Goeker M."/>
        </authorList>
    </citation>
    <scope>NUCLEOTIDE SEQUENCE [LARGE SCALE GENOMIC DNA]</scope>
    <source>
        <strain evidence="1 2">DSM 28825</strain>
    </source>
</reference>
<evidence type="ECO:0000313" key="1">
    <source>
        <dbReference type="EMBL" id="RZT96429.1"/>
    </source>
</evidence>
<dbReference type="Proteomes" id="UP000293562">
    <property type="component" value="Unassembled WGS sequence"/>
</dbReference>
<organism evidence="1 2">
    <name type="scientific">Ancylomarina subtilis</name>
    <dbReference type="NCBI Taxonomy" id="1639035"/>
    <lineage>
        <taxon>Bacteria</taxon>
        <taxon>Pseudomonadati</taxon>
        <taxon>Bacteroidota</taxon>
        <taxon>Bacteroidia</taxon>
        <taxon>Marinilabiliales</taxon>
        <taxon>Marinifilaceae</taxon>
        <taxon>Ancylomarina</taxon>
    </lineage>
</organism>
<comment type="caution">
    <text evidence="1">The sequence shown here is derived from an EMBL/GenBank/DDBJ whole genome shotgun (WGS) entry which is preliminary data.</text>
</comment>
<name>A0A4Q7VJU5_9BACT</name>
<sequence length="162" mass="18385">MKHLTPLKKISLKRTRYLKYGALLLVLLPMLSFGKQLDREIDKIPPKIDLRNPACNIEVVRGENLHFNAFLQDDQELDSYRLVITKGGMNSDQFADAFSSYYKKDALGNALPEIGGAKSRLLDFYIKVDENAIVGDYDLCLTLKDKAGNEQIVKRSFNVAHH</sequence>
<protein>
    <submittedName>
        <fullName evidence="1">Uncharacterized protein DUF4625</fullName>
    </submittedName>
</protein>
<dbReference type="InterPro" id="IPR027829">
    <property type="entry name" value="DUF4625"/>
</dbReference>
<dbReference type="OrthoDB" id="1120995at2"/>
<keyword evidence="2" id="KW-1185">Reference proteome</keyword>
<dbReference type="AlphaFoldDB" id="A0A4Q7VJU5"/>
<dbReference type="EMBL" id="SHKN01000001">
    <property type="protein sequence ID" value="RZT96429.1"/>
    <property type="molecule type" value="Genomic_DNA"/>
</dbReference>
<gene>
    <name evidence="1" type="ORF">EV201_1067</name>
</gene>
<accession>A0A4Q7VJU5</accession>
<dbReference type="Pfam" id="PF15418">
    <property type="entry name" value="DUF4625"/>
    <property type="match status" value="1"/>
</dbReference>
<dbReference type="RefSeq" id="WP_130306306.1">
    <property type="nucleotide sequence ID" value="NZ_SHKN01000001.1"/>
</dbReference>
<proteinExistence type="predicted"/>